<evidence type="ECO:0000313" key="8">
    <source>
        <dbReference type="EMBL" id="QIK71755.1"/>
    </source>
</evidence>
<dbReference type="InterPro" id="IPR050553">
    <property type="entry name" value="Thioredoxin_ResA/DsbE_sf"/>
</dbReference>
<dbReference type="KEGG" id="prv:G7070_05030"/>
<keyword evidence="3" id="KW-0812">Transmembrane</keyword>
<dbReference type="InterPro" id="IPR013740">
    <property type="entry name" value="Redoxin"/>
</dbReference>
<dbReference type="SUPFAM" id="SSF52833">
    <property type="entry name" value="Thioredoxin-like"/>
    <property type="match status" value="1"/>
</dbReference>
<feature type="chain" id="PRO_5026118593" evidence="6">
    <location>
        <begin position="27"/>
        <end position="187"/>
    </location>
</feature>
<dbReference type="CDD" id="cd02966">
    <property type="entry name" value="TlpA_like_family"/>
    <property type="match status" value="1"/>
</dbReference>
<dbReference type="GO" id="GO:0030313">
    <property type="term" value="C:cell envelope"/>
    <property type="evidence" value="ECO:0007669"/>
    <property type="project" value="UniProtKB-SubCell"/>
</dbReference>
<dbReference type="Pfam" id="PF08534">
    <property type="entry name" value="Redoxin"/>
    <property type="match status" value="1"/>
</dbReference>
<feature type="domain" description="Thioredoxin" evidence="7">
    <location>
        <begin position="43"/>
        <end position="185"/>
    </location>
</feature>
<dbReference type="PROSITE" id="PS51257">
    <property type="entry name" value="PROKAR_LIPOPROTEIN"/>
    <property type="match status" value="1"/>
</dbReference>
<keyword evidence="9" id="KW-1185">Reference proteome</keyword>
<dbReference type="InterPro" id="IPR013766">
    <property type="entry name" value="Thioredoxin_domain"/>
</dbReference>
<dbReference type="PANTHER" id="PTHR42852">
    <property type="entry name" value="THIOL:DISULFIDE INTERCHANGE PROTEIN DSBE"/>
    <property type="match status" value="1"/>
</dbReference>
<evidence type="ECO:0000256" key="2">
    <source>
        <dbReference type="ARBA" id="ARBA00022748"/>
    </source>
</evidence>
<dbReference type="Proteomes" id="UP000501058">
    <property type="component" value="Chromosome"/>
</dbReference>
<protein>
    <submittedName>
        <fullName evidence="8">TlpA family protein disulfide reductase</fullName>
    </submittedName>
</protein>
<reference evidence="8 9" key="1">
    <citation type="submission" date="2020-03" db="EMBL/GenBank/DDBJ databases">
        <title>Propioniciclava sp. nov., isolated from Hydrophilus acuminatus.</title>
        <authorList>
            <person name="Hyun D.-W."/>
            <person name="Bae J.-W."/>
        </authorList>
    </citation>
    <scope>NUCLEOTIDE SEQUENCE [LARGE SCALE GENOMIC DNA]</scope>
    <source>
        <strain evidence="8 9">HDW11</strain>
    </source>
</reference>
<keyword evidence="4" id="KW-1015">Disulfide bond</keyword>
<dbReference type="EMBL" id="CP049865">
    <property type="protein sequence ID" value="QIK71755.1"/>
    <property type="molecule type" value="Genomic_DNA"/>
</dbReference>
<keyword evidence="2" id="KW-0201">Cytochrome c-type biogenesis</keyword>
<dbReference type="AlphaFoldDB" id="A0A6G7Y4L1"/>
<dbReference type="RefSeq" id="WP_166232464.1">
    <property type="nucleotide sequence ID" value="NZ_CP049865.1"/>
</dbReference>
<feature type="signal peptide" evidence="6">
    <location>
        <begin position="1"/>
        <end position="26"/>
    </location>
</feature>
<keyword evidence="6" id="KW-0732">Signal</keyword>
<evidence type="ECO:0000256" key="5">
    <source>
        <dbReference type="ARBA" id="ARBA00023284"/>
    </source>
</evidence>
<dbReference type="PANTHER" id="PTHR42852:SF6">
    <property type="entry name" value="THIOL:DISULFIDE INTERCHANGE PROTEIN DSBE"/>
    <property type="match status" value="1"/>
</dbReference>
<evidence type="ECO:0000256" key="3">
    <source>
        <dbReference type="ARBA" id="ARBA00022968"/>
    </source>
</evidence>
<evidence type="ECO:0000256" key="4">
    <source>
        <dbReference type="ARBA" id="ARBA00023157"/>
    </source>
</evidence>
<dbReference type="InterPro" id="IPR036249">
    <property type="entry name" value="Thioredoxin-like_sf"/>
</dbReference>
<organism evidence="8 9">
    <name type="scientific">Propioniciclava coleopterorum</name>
    <dbReference type="NCBI Taxonomy" id="2714937"/>
    <lineage>
        <taxon>Bacteria</taxon>
        <taxon>Bacillati</taxon>
        <taxon>Actinomycetota</taxon>
        <taxon>Actinomycetes</taxon>
        <taxon>Propionibacteriales</taxon>
        <taxon>Propionibacteriaceae</taxon>
        <taxon>Propioniciclava</taxon>
    </lineage>
</organism>
<name>A0A6G7Y4L1_9ACTN</name>
<dbReference type="GO" id="GO:0017004">
    <property type="term" value="P:cytochrome complex assembly"/>
    <property type="evidence" value="ECO:0007669"/>
    <property type="project" value="UniProtKB-KW"/>
</dbReference>
<evidence type="ECO:0000313" key="9">
    <source>
        <dbReference type="Proteomes" id="UP000501058"/>
    </source>
</evidence>
<proteinExistence type="predicted"/>
<evidence type="ECO:0000259" key="7">
    <source>
        <dbReference type="PROSITE" id="PS51352"/>
    </source>
</evidence>
<gene>
    <name evidence="8" type="ORF">G7070_05030</name>
</gene>
<dbReference type="Gene3D" id="3.40.30.10">
    <property type="entry name" value="Glutaredoxin"/>
    <property type="match status" value="1"/>
</dbReference>
<keyword evidence="3" id="KW-0735">Signal-anchor</keyword>
<dbReference type="GO" id="GO:0016491">
    <property type="term" value="F:oxidoreductase activity"/>
    <property type="evidence" value="ECO:0007669"/>
    <property type="project" value="InterPro"/>
</dbReference>
<accession>A0A6G7Y4L1</accession>
<sequence>MTARRISAAVAASLTVLLTGCGTAPAAQGGFVGGDGSLTIVPLDQRVPAPRITGQLLGGGDFDSARHAGQVIVYNVWGSWCAPCRKEAPALEAAAEKTRGTAQFVGINTRDLDQAPAQAFVRAFGITYPSVHDPDGRELLKFGTQLPPSAIPSTIVVDAQGKVAARVLGEVTEATVTGLVDDVAAGR</sequence>
<evidence type="ECO:0000256" key="1">
    <source>
        <dbReference type="ARBA" id="ARBA00004196"/>
    </source>
</evidence>
<keyword evidence="5" id="KW-0676">Redox-active center</keyword>
<dbReference type="PROSITE" id="PS51352">
    <property type="entry name" value="THIOREDOXIN_2"/>
    <property type="match status" value="1"/>
</dbReference>
<comment type="subcellular location">
    <subcellularLocation>
        <location evidence="1">Cell envelope</location>
    </subcellularLocation>
</comment>
<evidence type="ECO:0000256" key="6">
    <source>
        <dbReference type="SAM" id="SignalP"/>
    </source>
</evidence>